<dbReference type="PANTHER" id="PTHR35848">
    <property type="entry name" value="OXALATE-BINDING PROTEIN"/>
    <property type="match status" value="1"/>
</dbReference>
<dbReference type="InterPro" id="IPR011051">
    <property type="entry name" value="RmlC_Cupin_sf"/>
</dbReference>
<dbReference type="AlphaFoldDB" id="A0AAV3SH03"/>
<proteinExistence type="predicted"/>
<dbReference type="SUPFAM" id="SSF51182">
    <property type="entry name" value="RmlC-like cupins"/>
    <property type="match status" value="1"/>
</dbReference>
<accession>A0AAV3SH03</accession>
<name>A0AAV3SH03_HALDO</name>
<protein>
    <recommendedName>
        <fullName evidence="2">Cupin type-2 domain-containing protein</fullName>
    </recommendedName>
</protein>
<sequence length="155" mass="17446">MFTVDGGVWYTSFICQFAVPWYMEYEYVHMDDVPRVDLSENDDVPPDHDIRSIDEALGLENVRANVWYIEPGDEISYHAHSEQEEVFYVLEGTFSLKLGRSGETETVEAEPGTWWAAEPMVGHGHRNVGDETGIVLAFGAPAVDDVGLNPHELDE</sequence>
<evidence type="ECO:0000313" key="3">
    <source>
        <dbReference type="EMBL" id="GAA0460658.1"/>
    </source>
</evidence>
<dbReference type="InterPro" id="IPR014710">
    <property type="entry name" value="RmlC-like_jellyroll"/>
</dbReference>
<dbReference type="CDD" id="cd02208">
    <property type="entry name" value="cupin_RmlC-like"/>
    <property type="match status" value="1"/>
</dbReference>
<dbReference type="EMBL" id="BAAADN010000025">
    <property type="protein sequence ID" value="GAA0460658.1"/>
    <property type="molecule type" value="Genomic_DNA"/>
</dbReference>
<comment type="caution">
    <text evidence="3">The sequence shown here is derived from an EMBL/GenBank/DDBJ whole genome shotgun (WGS) entry which is preliminary data.</text>
</comment>
<dbReference type="GO" id="GO:0046872">
    <property type="term" value="F:metal ion binding"/>
    <property type="evidence" value="ECO:0007669"/>
    <property type="project" value="UniProtKB-KW"/>
</dbReference>
<reference evidence="3" key="2">
    <citation type="submission" date="2023-12" db="EMBL/GenBank/DDBJ databases">
        <authorList>
            <person name="Sun Q."/>
            <person name="Inoue M."/>
        </authorList>
    </citation>
    <scope>NUCLEOTIDE SEQUENCE</scope>
    <source>
        <strain evidence="3">JCM 12289</strain>
    </source>
</reference>
<gene>
    <name evidence="3" type="ORF">GCM10008985_16420</name>
</gene>
<organism evidence="3 4">
    <name type="scientific">Halococcus dombrowskii</name>
    <dbReference type="NCBI Taxonomy" id="179637"/>
    <lineage>
        <taxon>Archaea</taxon>
        <taxon>Methanobacteriati</taxon>
        <taxon>Methanobacteriota</taxon>
        <taxon>Stenosarchaea group</taxon>
        <taxon>Halobacteria</taxon>
        <taxon>Halobacteriales</taxon>
        <taxon>Halococcaceae</taxon>
        <taxon>Halococcus</taxon>
    </lineage>
</organism>
<evidence type="ECO:0000259" key="2">
    <source>
        <dbReference type="Pfam" id="PF07883"/>
    </source>
</evidence>
<dbReference type="Proteomes" id="UP001500962">
    <property type="component" value="Unassembled WGS sequence"/>
</dbReference>
<dbReference type="Gene3D" id="2.60.120.10">
    <property type="entry name" value="Jelly Rolls"/>
    <property type="match status" value="1"/>
</dbReference>
<dbReference type="PANTHER" id="PTHR35848:SF9">
    <property type="entry name" value="SLL1358 PROTEIN"/>
    <property type="match status" value="1"/>
</dbReference>
<feature type="domain" description="Cupin type-2" evidence="2">
    <location>
        <begin position="66"/>
        <end position="137"/>
    </location>
</feature>
<reference evidence="3" key="1">
    <citation type="journal article" date="2014" name="Int. J. Syst. Evol. Microbiol.">
        <title>Complete genome sequence of Corynebacterium casei LMG S-19264T (=DSM 44701T), isolated from a smear-ripened cheese.</title>
        <authorList>
            <consortium name="US DOE Joint Genome Institute (JGI-PGF)"/>
            <person name="Walter F."/>
            <person name="Albersmeier A."/>
            <person name="Kalinowski J."/>
            <person name="Ruckert C."/>
        </authorList>
    </citation>
    <scope>NUCLEOTIDE SEQUENCE</scope>
    <source>
        <strain evidence="3">JCM 12289</strain>
    </source>
</reference>
<dbReference type="InterPro" id="IPR051610">
    <property type="entry name" value="GPI/OXD"/>
</dbReference>
<evidence type="ECO:0000256" key="1">
    <source>
        <dbReference type="ARBA" id="ARBA00022723"/>
    </source>
</evidence>
<dbReference type="Pfam" id="PF07883">
    <property type="entry name" value="Cupin_2"/>
    <property type="match status" value="1"/>
</dbReference>
<dbReference type="InterPro" id="IPR013096">
    <property type="entry name" value="Cupin_2"/>
</dbReference>
<evidence type="ECO:0000313" key="4">
    <source>
        <dbReference type="Proteomes" id="UP001500962"/>
    </source>
</evidence>
<keyword evidence="1" id="KW-0479">Metal-binding</keyword>